<protein>
    <submittedName>
        <fullName evidence="1">Uncharacterized protein</fullName>
    </submittedName>
</protein>
<proteinExistence type="predicted"/>
<evidence type="ECO:0000313" key="1">
    <source>
        <dbReference type="EMBL" id="EXX58837.1"/>
    </source>
</evidence>
<accession>A0A015INP7</accession>
<keyword evidence="2" id="KW-1185">Reference proteome</keyword>
<sequence>MKKWIFGKLTARRLMKKKKFTESDIREKLGGEVMIPRFPLEVYFKAKEIDARGIHIFIVPISTPVGQKRHADSEPVDTGPKRLKIVPFQDVFEKLKENILIKEPRNFILIQSNMSLDVSTKVKYQLVVKTL</sequence>
<evidence type="ECO:0000313" key="2">
    <source>
        <dbReference type="Proteomes" id="UP000022910"/>
    </source>
</evidence>
<dbReference type="OrthoDB" id="10591646at2759"/>
<comment type="caution">
    <text evidence="1">The sequence shown here is derived from an EMBL/GenBank/DDBJ whole genome shotgun (WGS) entry which is preliminary data.</text>
</comment>
<reference evidence="1 2" key="1">
    <citation type="submission" date="2014-02" db="EMBL/GenBank/DDBJ databases">
        <title>Single nucleus genome sequencing reveals high similarity among nuclei of an endomycorrhizal fungus.</title>
        <authorList>
            <person name="Lin K."/>
            <person name="Geurts R."/>
            <person name="Zhang Z."/>
            <person name="Limpens E."/>
            <person name="Saunders D.G."/>
            <person name="Mu D."/>
            <person name="Pang E."/>
            <person name="Cao H."/>
            <person name="Cha H."/>
            <person name="Lin T."/>
            <person name="Zhou Q."/>
            <person name="Shang Y."/>
            <person name="Li Y."/>
            <person name="Ivanov S."/>
            <person name="Sharma T."/>
            <person name="Velzen R.V."/>
            <person name="Ruijter N.D."/>
            <person name="Aanen D.K."/>
            <person name="Win J."/>
            <person name="Kamoun S."/>
            <person name="Bisseling T."/>
            <person name="Huang S."/>
        </authorList>
    </citation>
    <scope>NUCLEOTIDE SEQUENCE [LARGE SCALE GENOMIC DNA]</scope>
    <source>
        <strain evidence="2">DAOM197198w</strain>
    </source>
</reference>
<name>A0A015INP7_RHIIW</name>
<dbReference type="HOGENOM" id="CLU_1928737_0_0_1"/>
<dbReference type="AlphaFoldDB" id="A0A015INP7"/>
<gene>
    <name evidence="1" type="ORF">RirG_194260</name>
</gene>
<dbReference type="Proteomes" id="UP000022910">
    <property type="component" value="Unassembled WGS sequence"/>
</dbReference>
<organism evidence="1 2">
    <name type="scientific">Rhizophagus irregularis (strain DAOM 197198w)</name>
    <name type="common">Glomus intraradices</name>
    <dbReference type="NCBI Taxonomy" id="1432141"/>
    <lineage>
        <taxon>Eukaryota</taxon>
        <taxon>Fungi</taxon>
        <taxon>Fungi incertae sedis</taxon>
        <taxon>Mucoromycota</taxon>
        <taxon>Glomeromycotina</taxon>
        <taxon>Glomeromycetes</taxon>
        <taxon>Glomerales</taxon>
        <taxon>Glomeraceae</taxon>
        <taxon>Rhizophagus</taxon>
    </lineage>
</organism>
<dbReference type="EMBL" id="JEMT01026595">
    <property type="protein sequence ID" value="EXX58837.1"/>
    <property type="molecule type" value="Genomic_DNA"/>
</dbReference>